<organism evidence="1 2">
    <name type="scientific">Bauhinia variegata</name>
    <name type="common">Purple orchid tree</name>
    <name type="synonym">Phanera variegata</name>
    <dbReference type="NCBI Taxonomy" id="167791"/>
    <lineage>
        <taxon>Eukaryota</taxon>
        <taxon>Viridiplantae</taxon>
        <taxon>Streptophyta</taxon>
        <taxon>Embryophyta</taxon>
        <taxon>Tracheophyta</taxon>
        <taxon>Spermatophyta</taxon>
        <taxon>Magnoliopsida</taxon>
        <taxon>eudicotyledons</taxon>
        <taxon>Gunneridae</taxon>
        <taxon>Pentapetalae</taxon>
        <taxon>rosids</taxon>
        <taxon>fabids</taxon>
        <taxon>Fabales</taxon>
        <taxon>Fabaceae</taxon>
        <taxon>Cercidoideae</taxon>
        <taxon>Cercideae</taxon>
        <taxon>Bauhiniinae</taxon>
        <taxon>Bauhinia</taxon>
    </lineage>
</organism>
<comment type="caution">
    <text evidence="1">The sequence shown here is derived from an EMBL/GenBank/DDBJ whole genome shotgun (WGS) entry which is preliminary data.</text>
</comment>
<evidence type="ECO:0000313" key="1">
    <source>
        <dbReference type="EMBL" id="KAI4300193.1"/>
    </source>
</evidence>
<evidence type="ECO:0000313" key="2">
    <source>
        <dbReference type="Proteomes" id="UP000828941"/>
    </source>
</evidence>
<gene>
    <name evidence="1" type="ORF">L6164_033596</name>
</gene>
<name>A0ACB9KT13_BAUVA</name>
<dbReference type="Proteomes" id="UP000828941">
    <property type="component" value="Chromosome 13"/>
</dbReference>
<reference evidence="1 2" key="1">
    <citation type="journal article" date="2022" name="DNA Res.">
        <title>Chromosomal-level genome assembly of the orchid tree Bauhinia variegata (Leguminosae; Cercidoideae) supports the allotetraploid origin hypothesis of Bauhinia.</title>
        <authorList>
            <person name="Zhong Y."/>
            <person name="Chen Y."/>
            <person name="Zheng D."/>
            <person name="Pang J."/>
            <person name="Liu Y."/>
            <person name="Luo S."/>
            <person name="Meng S."/>
            <person name="Qian L."/>
            <person name="Wei D."/>
            <person name="Dai S."/>
            <person name="Zhou R."/>
        </authorList>
    </citation>
    <scope>NUCLEOTIDE SEQUENCE [LARGE SCALE GENOMIC DNA]</scope>
    <source>
        <strain evidence="1">BV-YZ2020</strain>
    </source>
</reference>
<protein>
    <submittedName>
        <fullName evidence="1">Uncharacterized protein</fullName>
    </submittedName>
</protein>
<dbReference type="EMBL" id="CM039438">
    <property type="protein sequence ID" value="KAI4300193.1"/>
    <property type="molecule type" value="Genomic_DNA"/>
</dbReference>
<accession>A0ACB9KT13</accession>
<keyword evidence="2" id="KW-1185">Reference proteome</keyword>
<proteinExistence type="predicted"/>
<sequence length="283" mass="31427">MQQRRPPFIAALVAFLLLGVYASAQGALDQLPLVGKHLGHPRSGCIGGTHQNQQGQTGISHSGGIANTIQNQPGRLSGRILNTNRKRRPTQRGQAGQSSGGIPNTNQNQNPIQQVGQLLGGILNTNQKHNGANTNQNQAALIQEFLFAHNLVRKVFNEPPFTWDDNLAMYAQTHAAKLYNECKMIHSNGNYGENIFWGLIPHWTPSEAIKFWYEEYKDYDFSTHTCAIGKKCGHFTQMVWRDSVRLGCAVLHCRPGLGMLIICEYDPPGNYENENPLDNNNAK</sequence>